<sequence length="368" mass="38852">MRFNIIHLSLGLASVVYAVPVRQRVTVNTRPVTPNEEPITPVWDLFGGSPIELEYHYIPPSTKEHEQDNKYAEYTHGVVNRILDRQSKRDKDFPFTGDPRQFSFRLTTRIQVFGVTCPCTLDVVVEPQQGGAGAQAKTTIRENKNGCKDYFINGVPRLPDGLDPHAKPPSRPASPASNSPHCPASPHSPGPPPSPGSIHSSDSWYTTDSDSPPSPGPPQSPGSPKAPGSPHPDSHSDSATSALPQSPGSPKAPGSPHPDSHSDSATSALPQSPGSPKAPGSPHPDSHSDSATSALPQSPGSPKAPGSPHPDSHSDSDSDSATPASARSGTYRVSNIVDSVTLSGNARFQNGNVIRIGNARFPNGNPFY</sequence>
<feature type="signal peptide" evidence="2">
    <location>
        <begin position="1"/>
        <end position="18"/>
    </location>
</feature>
<feature type="compositionally biased region" description="Low complexity" evidence="1">
    <location>
        <begin position="196"/>
        <end position="211"/>
    </location>
</feature>
<evidence type="ECO:0000313" key="3">
    <source>
        <dbReference type="EMBL" id="KAJ4463744.1"/>
    </source>
</evidence>
<evidence type="ECO:0000313" key="4">
    <source>
        <dbReference type="Proteomes" id="UP001150238"/>
    </source>
</evidence>
<evidence type="ECO:0000256" key="2">
    <source>
        <dbReference type="SAM" id="SignalP"/>
    </source>
</evidence>
<gene>
    <name evidence="3" type="ORF">C8J55DRAFT_292561</name>
</gene>
<feature type="compositionally biased region" description="Low complexity" evidence="1">
    <location>
        <begin position="173"/>
        <end position="185"/>
    </location>
</feature>
<reference evidence="3" key="1">
    <citation type="submission" date="2022-08" db="EMBL/GenBank/DDBJ databases">
        <authorList>
            <consortium name="DOE Joint Genome Institute"/>
            <person name="Min B."/>
            <person name="Riley R."/>
            <person name="Sierra-Patev S."/>
            <person name="Naranjo-Ortiz M."/>
            <person name="Looney B."/>
            <person name="Konkel Z."/>
            <person name="Slot J.C."/>
            <person name="Sakamoto Y."/>
            <person name="Steenwyk J.L."/>
            <person name="Rokas A."/>
            <person name="Carro J."/>
            <person name="Camarero S."/>
            <person name="Ferreira P."/>
            <person name="Molpeceres G."/>
            <person name="Ruiz-Duenas F.J."/>
            <person name="Serrano A."/>
            <person name="Henrissat B."/>
            <person name="Drula E."/>
            <person name="Hughes K.W."/>
            <person name="Mata J.L."/>
            <person name="Ishikawa N.K."/>
            <person name="Vargas-Isla R."/>
            <person name="Ushijima S."/>
            <person name="Smith C.A."/>
            <person name="Ahrendt S."/>
            <person name="Andreopoulos W."/>
            <person name="He G."/>
            <person name="Labutti K."/>
            <person name="Lipzen A."/>
            <person name="Ng V."/>
            <person name="Sandor L."/>
            <person name="Barry K."/>
            <person name="Martinez A.T."/>
            <person name="Xiao Y."/>
            <person name="Gibbons J.G."/>
            <person name="Terashima K."/>
            <person name="Hibbett D.S."/>
            <person name="Grigoriev I.V."/>
        </authorList>
    </citation>
    <scope>NUCLEOTIDE SEQUENCE</scope>
    <source>
        <strain evidence="3">Sp2 HRB7682 ss15</strain>
    </source>
</reference>
<dbReference type="AlphaFoldDB" id="A0A9W8ZPS7"/>
<feature type="compositionally biased region" description="Pro residues" evidence="1">
    <location>
        <begin position="212"/>
        <end position="221"/>
    </location>
</feature>
<reference evidence="3" key="2">
    <citation type="journal article" date="2023" name="Proc. Natl. Acad. Sci. U.S.A.">
        <title>A global phylogenomic analysis of the shiitake genus Lentinula.</title>
        <authorList>
            <person name="Sierra-Patev S."/>
            <person name="Min B."/>
            <person name="Naranjo-Ortiz M."/>
            <person name="Looney B."/>
            <person name="Konkel Z."/>
            <person name="Slot J.C."/>
            <person name="Sakamoto Y."/>
            <person name="Steenwyk J.L."/>
            <person name="Rokas A."/>
            <person name="Carro J."/>
            <person name="Camarero S."/>
            <person name="Ferreira P."/>
            <person name="Molpeceres G."/>
            <person name="Ruiz-Duenas F.J."/>
            <person name="Serrano A."/>
            <person name="Henrissat B."/>
            <person name="Drula E."/>
            <person name="Hughes K.W."/>
            <person name="Mata J.L."/>
            <person name="Ishikawa N.K."/>
            <person name="Vargas-Isla R."/>
            <person name="Ushijima S."/>
            <person name="Smith C.A."/>
            <person name="Donoghue J."/>
            <person name="Ahrendt S."/>
            <person name="Andreopoulos W."/>
            <person name="He G."/>
            <person name="LaButti K."/>
            <person name="Lipzen A."/>
            <person name="Ng V."/>
            <person name="Riley R."/>
            <person name="Sandor L."/>
            <person name="Barry K."/>
            <person name="Martinez A.T."/>
            <person name="Xiao Y."/>
            <person name="Gibbons J.G."/>
            <person name="Terashima K."/>
            <person name="Grigoriev I.V."/>
            <person name="Hibbett D."/>
        </authorList>
    </citation>
    <scope>NUCLEOTIDE SEQUENCE</scope>
    <source>
        <strain evidence="3">Sp2 HRB7682 ss15</strain>
    </source>
</reference>
<accession>A0A9W8ZPS7</accession>
<comment type="caution">
    <text evidence="3">The sequence shown here is derived from an EMBL/GenBank/DDBJ whole genome shotgun (WGS) entry which is preliminary data.</text>
</comment>
<evidence type="ECO:0000256" key="1">
    <source>
        <dbReference type="SAM" id="MobiDB-lite"/>
    </source>
</evidence>
<dbReference type="EMBL" id="JANVFS010000067">
    <property type="protein sequence ID" value="KAJ4463744.1"/>
    <property type="molecule type" value="Genomic_DNA"/>
</dbReference>
<feature type="chain" id="PRO_5040797532" evidence="2">
    <location>
        <begin position="19"/>
        <end position="368"/>
    </location>
</feature>
<protein>
    <submittedName>
        <fullName evidence="3">Uncharacterized protein</fullName>
    </submittedName>
</protein>
<name>A0A9W8ZPS7_9AGAR</name>
<feature type="region of interest" description="Disordered" evidence="1">
    <location>
        <begin position="151"/>
        <end position="329"/>
    </location>
</feature>
<feature type="compositionally biased region" description="Pro residues" evidence="1">
    <location>
        <begin position="186"/>
        <end position="195"/>
    </location>
</feature>
<feature type="compositionally biased region" description="Low complexity" evidence="1">
    <location>
        <begin position="319"/>
        <end position="328"/>
    </location>
</feature>
<keyword evidence="2" id="KW-0732">Signal</keyword>
<dbReference type="Proteomes" id="UP001150238">
    <property type="component" value="Unassembled WGS sequence"/>
</dbReference>
<organism evidence="3 4">
    <name type="scientific">Lentinula lateritia</name>
    <dbReference type="NCBI Taxonomy" id="40482"/>
    <lineage>
        <taxon>Eukaryota</taxon>
        <taxon>Fungi</taxon>
        <taxon>Dikarya</taxon>
        <taxon>Basidiomycota</taxon>
        <taxon>Agaricomycotina</taxon>
        <taxon>Agaricomycetes</taxon>
        <taxon>Agaricomycetidae</taxon>
        <taxon>Agaricales</taxon>
        <taxon>Marasmiineae</taxon>
        <taxon>Omphalotaceae</taxon>
        <taxon>Lentinula</taxon>
    </lineage>
</organism>
<proteinExistence type="predicted"/>